<name>A0AAV7PD78_PLEWA</name>
<sequence>MRLCAVDQLKPELQEDERGDERETEEQQHSGEPHREPRRRHGRRRSRSTTRRSRDQHQWRGRRPARIPHSTTDYVSSLRRPATSPNIPLTNFQLRRSGPPWRCGEGVETPAAAGRTGGQRENQPRVRAGPGRPVGVLV</sequence>
<comment type="caution">
    <text evidence="2">The sequence shown here is derived from an EMBL/GenBank/DDBJ whole genome shotgun (WGS) entry which is preliminary data.</text>
</comment>
<feature type="compositionally biased region" description="Basic and acidic residues" evidence="1">
    <location>
        <begin position="19"/>
        <end position="35"/>
    </location>
</feature>
<dbReference type="AlphaFoldDB" id="A0AAV7PD78"/>
<gene>
    <name evidence="2" type="ORF">NDU88_003828</name>
</gene>
<protein>
    <submittedName>
        <fullName evidence="2">Uncharacterized protein</fullName>
    </submittedName>
</protein>
<organism evidence="2 3">
    <name type="scientific">Pleurodeles waltl</name>
    <name type="common">Iberian ribbed newt</name>
    <dbReference type="NCBI Taxonomy" id="8319"/>
    <lineage>
        <taxon>Eukaryota</taxon>
        <taxon>Metazoa</taxon>
        <taxon>Chordata</taxon>
        <taxon>Craniata</taxon>
        <taxon>Vertebrata</taxon>
        <taxon>Euteleostomi</taxon>
        <taxon>Amphibia</taxon>
        <taxon>Batrachia</taxon>
        <taxon>Caudata</taxon>
        <taxon>Salamandroidea</taxon>
        <taxon>Salamandridae</taxon>
        <taxon>Pleurodelinae</taxon>
        <taxon>Pleurodeles</taxon>
    </lineage>
</organism>
<keyword evidence="3" id="KW-1185">Reference proteome</keyword>
<proteinExistence type="predicted"/>
<evidence type="ECO:0000313" key="3">
    <source>
        <dbReference type="Proteomes" id="UP001066276"/>
    </source>
</evidence>
<feature type="region of interest" description="Disordered" evidence="1">
    <location>
        <begin position="1"/>
        <end position="138"/>
    </location>
</feature>
<dbReference type="EMBL" id="JANPWB010000011">
    <property type="protein sequence ID" value="KAJ1125396.1"/>
    <property type="molecule type" value="Genomic_DNA"/>
</dbReference>
<evidence type="ECO:0000313" key="2">
    <source>
        <dbReference type="EMBL" id="KAJ1125396.1"/>
    </source>
</evidence>
<reference evidence="2" key="1">
    <citation type="journal article" date="2022" name="bioRxiv">
        <title>Sequencing and chromosome-scale assembly of the giantPleurodeles waltlgenome.</title>
        <authorList>
            <person name="Brown T."/>
            <person name="Elewa A."/>
            <person name="Iarovenko S."/>
            <person name="Subramanian E."/>
            <person name="Araus A.J."/>
            <person name="Petzold A."/>
            <person name="Susuki M."/>
            <person name="Suzuki K.-i.T."/>
            <person name="Hayashi T."/>
            <person name="Toyoda A."/>
            <person name="Oliveira C."/>
            <person name="Osipova E."/>
            <person name="Leigh N.D."/>
            <person name="Simon A."/>
            <person name="Yun M.H."/>
        </authorList>
    </citation>
    <scope>NUCLEOTIDE SEQUENCE</scope>
    <source>
        <strain evidence="2">20211129_DDA</strain>
        <tissue evidence="2">Liver</tissue>
    </source>
</reference>
<accession>A0AAV7PD78</accession>
<evidence type="ECO:0000256" key="1">
    <source>
        <dbReference type="SAM" id="MobiDB-lite"/>
    </source>
</evidence>
<dbReference type="Proteomes" id="UP001066276">
    <property type="component" value="Chromosome 7"/>
</dbReference>
<feature type="compositionally biased region" description="Polar residues" evidence="1">
    <location>
        <begin position="83"/>
        <end position="94"/>
    </location>
</feature>
<feature type="compositionally biased region" description="Basic residues" evidence="1">
    <location>
        <begin position="36"/>
        <end position="51"/>
    </location>
</feature>